<comment type="similarity">
    <text evidence="2 7">Belongs to the cytochrome c oxidase subunit 3 family.</text>
</comment>
<dbReference type="InterPro" id="IPR024791">
    <property type="entry name" value="Cyt_c/ubiquinol_Oxase_su3"/>
</dbReference>
<dbReference type="GO" id="GO:0004129">
    <property type="term" value="F:cytochrome-c oxidase activity"/>
    <property type="evidence" value="ECO:0007669"/>
    <property type="project" value="InterPro"/>
</dbReference>
<reference evidence="10 11" key="1">
    <citation type="journal article" date="2009" name="J. Bacteriol.">
        <title>Draft genome sequence of the extremely acidophilic bacterium Acidithiobacillus caldus ATCC 51756 reveals metabolic versatility in the genus Acidithiobacillus.</title>
        <authorList>
            <person name="Valdes J."/>
            <person name="Quatrini R."/>
            <person name="Hallberg K."/>
            <person name="Dopson M."/>
            <person name="Valenzuela P.D."/>
            <person name="Holmes D.S."/>
        </authorList>
    </citation>
    <scope>NUCLEOTIDE SEQUENCE [LARGE SCALE GENOMIC DNA]</scope>
    <source>
        <strain evidence="11">ATCC 51756 / DSM 8584 / KU</strain>
    </source>
</reference>
<evidence type="ECO:0000256" key="2">
    <source>
        <dbReference type="ARBA" id="ARBA00010581"/>
    </source>
</evidence>
<dbReference type="SUPFAM" id="SSF81452">
    <property type="entry name" value="Cytochrome c oxidase subunit III-like"/>
    <property type="match status" value="1"/>
</dbReference>
<feature type="domain" description="Heme-copper oxidase subunit III family profile" evidence="9">
    <location>
        <begin position="1"/>
        <end position="209"/>
    </location>
</feature>
<evidence type="ECO:0000256" key="8">
    <source>
        <dbReference type="SAM" id="Phobius"/>
    </source>
</evidence>
<keyword evidence="10" id="KW-0560">Oxidoreductase</keyword>
<dbReference type="GO" id="GO:0019646">
    <property type="term" value="P:aerobic electron transport chain"/>
    <property type="evidence" value="ECO:0007669"/>
    <property type="project" value="InterPro"/>
</dbReference>
<dbReference type="GO" id="GO:0016491">
    <property type="term" value="F:oxidoreductase activity"/>
    <property type="evidence" value="ECO:0007669"/>
    <property type="project" value="UniProtKB-KW"/>
</dbReference>
<dbReference type="InterPro" id="IPR035973">
    <property type="entry name" value="Cyt_c_oxidase_su3-like_sf"/>
</dbReference>
<keyword evidence="3" id="KW-1003">Cell membrane</keyword>
<dbReference type="InterPro" id="IPR000298">
    <property type="entry name" value="Cyt_c_oxidase-like_su3"/>
</dbReference>
<dbReference type="PROSITE" id="PS50253">
    <property type="entry name" value="COX3"/>
    <property type="match status" value="1"/>
</dbReference>
<dbReference type="EC" id="1.10.3.-" evidence="10"/>
<evidence type="ECO:0000259" key="9">
    <source>
        <dbReference type="PROSITE" id="PS50253"/>
    </source>
</evidence>
<sequence>MSHAETVVDPDKVRLWSEDYDGHDVISTRTFGFWMYVLSDAMLFATLFAAYGVLSYPHSYYTGPTPAQFVTPWYTFTQTMALFLSVLIYGWAMTSLKEGNKSGVINGLLGALVLGVLFLALDIHDVMRLIAAGITPEVSGGLSAFYCLTQVHAAHIFAGLIWIVVMLWQVARKGVTEDVVGRLISLRMFWQFQAVMWVFIYVFVYLWGYMS</sequence>
<evidence type="ECO:0000313" key="10">
    <source>
        <dbReference type="EMBL" id="AIA55918.1"/>
    </source>
</evidence>
<dbReference type="KEGG" id="acz:Acaty_c2062"/>
<keyword evidence="4 7" id="KW-0812">Transmembrane</keyword>
<protein>
    <submittedName>
        <fullName evidence="10">Cytochrome O ubiquinol oxidase subunit III</fullName>
        <ecNumber evidence="10">1.10.3.-</ecNumber>
    </submittedName>
</protein>
<dbReference type="RefSeq" id="WP_004868339.1">
    <property type="nucleotide sequence ID" value="NZ_CP005986.1"/>
</dbReference>
<comment type="subcellular location">
    <subcellularLocation>
        <location evidence="1 7">Cell membrane</location>
        <topology evidence="1 7">Multi-pass membrane protein</topology>
    </subcellularLocation>
</comment>
<feature type="transmembrane region" description="Helical" evidence="8">
    <location>
        <begin position="73"/>
        <end position="92"/>
    </location>
</feature>
<dbReference type="AlphaFoldDB" id="A0A059ZWT6"/>
<evidence type="ECO:0000256" key="6">
    <source>
        <dbReference type="ARBA" id="ARBA00023136"/>
    </source>
</evidence>
<dbReference type="InterPro" id="IPR013833">
    <property type="entry name" value="Cyt_c_oxidase_su3_a-hlx"/>
</dbReference>
<feature type="transmembrane region" description="Helical" evidence="8">
    <location>
        <begin position="143"/>
        <end position="168"/>
    </location>
</feature>
<evidence type="ECO:0000256" key="5">
    <source>
        <dbReference type="ARBA" id="ARBA00022989"/>
    </source>
</evidence>
<dbReference type="Pfam" id="PF00510">
    <property type="entry name" value="COX3"/>
    <property type="match status" value="1"/>
</dbReference>
<dbReference type="HOGENOM" id="CLU_044071_3_1_6"/>
<feature type="transmembrane region" description="Helical" evidence="8">
    <location>
        <begin position="104"/>
        <end position="123"/>
    </location>
</feature>
<dbReference type="PANTHER" id="PTHR11403">
    <property type="entry name" value="CYTOCHROME C OXIDASE SUBUNIT III"/>
    <property type="match status" value="1"/>
</dbReference>
<keyword evidence="6 8" id="KW-0472">Membrane</keyword>
<feature type="transmembrane region" description="Helical" evidence="8">
    <location>
        <begin position="189"/>
        <end position="210"/>
    </location>
</feature>
<organism evidence="10 11">
    <name type="scientific">Acidithiobacillus caldus (strain ATCC 51756 / DSM 8584 / KU)</name>
    <dbReference type="NCBI Taxonomy" id="637389"/>
    <lineage>
        <taxon>Bacteria</taxon>
        <taxon>Pseudomonadati</taxon>
        <taxon>Pseudomonadota</taxon>
        <taxon>Acidithiobacillia</taxon>
        <taxon>Acidithiobacillales</taxon>
        <taxon>Acidithiobacillaceae</taxon>
        <taxon>Acidithiobacillus</taxon>
    </lineage>
</organism>
<keyword evidence="5 8" id="KW-1133">Transmembrane helix</keyword>
<gene>
    <name evidence="10" type="ORF">Acaty_c2062</name>
</gene>
<evidence type="ECO:0000256" key="3">
    <source>
        <dbReference type="ARBA" id="ARBA00022475"/>
    </source>
</evidence>
<dbReference type="PANTHER" id="PTHR11403:SF2">
    <property type="entry name" value="CYTOCHROME BO(3) UBIQUINOL OXIDASE SUBUNIT 3"/>
    <property type="match status" value="1"/>
</dbReference>
<feature type="transmembrane region" description="Helical" evidence="8">
    <location>
        <begin position="33"/>
        <end position="53"/>
    </location>
</feature>
<dbReference type="eggNOG" id="COG1845">
    <property type="taxonomic scope" value="Bacteria"/>
</dbReference>
<dbReference type="GO" id="GO:0005886">
    <property type="term" value="C:plasma membrane"/>
    <property type="evidence" value="ECO:0007669"/>
    <property type="project" value="UniProtKB-SubCell"/>
</dbReference>
<accession>A0A059ZWT6</accession>
<name>A0A059ZWT6_ACICK</name>
<dbReference type="Gene3D" id="1.20.120.80">
    <property type="entry name" value="Cytochrome c oxidase, subunit III, four-helix bundle"/>
    <property type="match status" value="1"/>
</dbReference>
<evidence type="ECO:0000313" key="11">
    <source>
        <dbReference type="Proteomes" id="UP000005522"/>
    </source>
</evidence>
<evidence type="ECO:0000256" key="4">
    <source>
        <dbReference type="ARBA" id="ARBA00022692"/>
    </source>
</evidence>
<proteinExistence type="inferred from homology"/>
<dbReference type="GeneID" id="92932134"/>
<evidence type="ECO:0000256" key="1">
    <source>
        <dbReference type="ARBA" id="ARBA00004651"/>
    </source>
</evidence>
<evidence type="ECO:0000256" key="7">
    <source>
        <dbReference type="RuleBase" id="RU003376"/>
    </source>
</evidence>
<dbReference type="EMBL" id="CP005986">
    <property type="protein sequence ID" value="AIA55918.1"/>
    <property type="molecule type" value="Genomic_DNA"/>
</dbReference>
<dbReference type="Proteomes" id="UP000005522">
    <property type="component" value="Chromosome"/>
</dbReference>